<evidence type="ECO:0000313" key="2">
    <source>
        <dbReference type="Proteomes" id="UP000531231"/>
    </source>
</evidence>
<name>A0A7W8ALZ1_9HYPH</name>
<dbReference type="AlphaFoldDB" id="A0A7W8ALZ1"/>
<reference evidence="1 2" key="1">
    <citation type="submission" date="2020-08" db="EMBL/GenBank/DDBJ databases">
        <title>Genomic Encyclopedia of Type Strains, Phase IV (KMG-IV): sequencing the most valuable type-strain genomes for metagenomic binning, comparative biology and taxonomic classification.</title>
        <authorList>
            <person name="Goeker M."/>
        </authorList>
    </citation>
    <scope>NUCLEOTIDE SEQUENCE [LARGE SCALE GENOMIC DNA]</scope>
    <source>
        <strain evidence="1 2">DSM 25620</strain>
    </source>
</reference>
<dbReference type="EMBL" id="JACHIL010000008">
    <property type="protein sequence ID" value="MBB5092832.1"/>
    <property type="molecule type" value="Genomic_DNA"/>
</dbReference>
<organism evidence="1 2">
    <name type="scientific">Pseudochrobactrum saccharolyticum</name>
    <dbReference type="NCBI Taxonomy" id="354352"/>
    <lineage>
        <taxon>Bacteria</taxon>
        <taxon>Pseudomonadati</taxon>
        <taxon>Pseudomonadota</taxon>
        <taxon>Alphaproteobacteria</taxon>
        <taxon>Hyphomicrobiales</taxon>
        <taxon>Brucellaceae</taxon>
        <taxon>Pseudochrobactrum</taxon>
    </lineage>
</organism>
<proteinExistence type="predicted"/>
<accession>A0A7W8ALZ1</accession>
<sequence length="122" mass="14241">MLKIAVKRIYEDVSPDDGFRVLVDRIWPRGMSKEHAALDLWLKEIAPTTELRQWFHHQESSSENWQIFCGRYREELQHNPEPVKLLLQHCSEGAVTLLYSAKDTDHNQAIVLRDYLSGQQAP</sequence>
<dbReference type="PANTHER" id="PTHR36849">
    <property type="entry name" value="CYTOPLASMIC PROTEIN-RELATED"/>
    <property type="match status" value="1"/>
</dbReference>
<dbReference type="PANTHER" id="PTHR36849:SF1">
    <property type="entry name" value="CYTOPLASMIC PROTEIN"/>
    <property type="match status" value="1"/>
</dbReference>
<comment type="caution">
    <text evidence="1">The sequence shown here is derived from an EMBL/GenBank/DDBJ whole genome shotgun (WGS) entry which is preliminary data.</text>
</comment>
<evidence type="ECO:0000313" key="1">
    <source>
        <dbReference type="EMBL" id="MBB5092832.1"/>
    </source>
</evidence>
<gene>
    <name evidence="1" type="ORF">HNQ68_003397</name>
</gene>
<dbReference type="InterPro" id="IPR052552">
    <property type="entry name" value="YeaO-like"/>
</dbReference>
<dbReference type="Proteomes" id="UP000531231">
    <property type="component" value="Unassembled WGS sequence"/>
</dbReference>
<protein>
    <submittedName>
        <fullName evidence="1">Uncharacterized protein YeaO (DUF488 family)</fullName>
    </submittedName>
</protein>
<keyword evidence="2" id="KW-1185">Reference proteome</keyword>
<dbReference type="Pfam" id="PF22752">
    <property type="entry name" value="DUF488-N3i"/>
    <property type="match status" value="1"/>
</dbReference>
<dbReference type="RefSeq" id="WP_210246380.1">
    <property type="nucleotide sequence ID" value="NZ_JACHIL010000008.1"/>
</dbReference>